<dbReference type="AlphaFoldDB" id="A0A133V3B9"/>
<organism evidence="2 3">
    <name type="scientific">candidate division MSBL1 archaeon SCGC-AAA261D19</name>
    <dbReference type="NCBI Taxonomy" id="1698273"/>
    <lineage>
        <taxon>Archaea</taxon>
        <taxon>Methanobacteriati</taxon>
        <taxon>Methanobacteriota</taxon>
        <taxon>candidate division MSBL1</taxon>
    </lineage>
</organism>
<comment type="caution">
    <text evidence="2">The sequence shown here is derived from an EMBL/GenBank/DDBJ whole genome shotgun (WGS) entry which is preliminary data.</text>
</comment>
<evidence type="ECO:0000256" key="1">
    <source>
        <dbReference type="SAM" id="MobiDB-lite"/>
    </source>
</evidence>
<accession>A0A133V3B9</accession>
<feature type="region of interest" description="Disordered" evidence="1">
    <location>
        <begin position="1"/>
        <end position="36"/>
    </location>
</feature>
<feature type="compositionally biased region" description="Basic and acidic residues" evidence="1">
    <location>
        <begin position="1"/>
        <end position="29"/>
    </location>
</feature>
<dbReference type="Proteomes" id="UP000070400">
    <property type="component" value="Unassembled WGS sequence"/>
</dbReference>
<keyword evidence="3" id="KW-1185">Reference proteome</keyword>
<protein>
    <submittedName>
        <fullName evidence="2">Uncharacterized protein</fullName>
    </submittedName>
</protein>
<evidence type="ECO:0000313" key="2">
    <source>
        <dbReference type="EMBL" id="KXB00931.1"/>
    </source>
</evidence>
<sequence>MVTKGGMERSSESDSERLFAQRGRTDRRVRAPPIQSSAAGKVRISLENATVPEAVEECVMEQIIFPCHYRRSDI</sequence>
<reference evidence="2 3" key="1">
    <citation type="journal article" date="2016" name="Sci. Rep.">
        <title>Metabolic traits of an uncultured archaeal lineage -MSBL1- from brine pools of the Red Sea.</title>
        <authorList>
            <person name="Mwirichia R."/>
            <person name="Alam I."/>
            <person name="Rashid M."/>
            <person name="Vinu M."/>
            <person name="Ba-Alawi W."/>
            <person name="Anthony Kamau A."/>
            <person name="Kamanda Ngugi D."/>
            <person name="Goker M."/>
            <person name="Klenk H.P."/>
            <person name="Bajic V."/>
            <person name="Stingl U."/>
        </authorList>
    </citation>
    <scope>NUCLEOTIDE SEQUENCE [LARGE SCALE GENOMIC DNA]</scope>
    <source>
        <strain evidence="2">SCGC-AAA261D19</strain>
    </source>
</reference>
<dbReference type="EMBL" id="LHXX01000076">
    <property type="protein sequence ID" value="KXB00931.1"/>
    <property type="molecule type" value="Genomic_DNA"/>
</dbReference>
<proteinExistence type="predicted"/>
<name>A0A133V3B9_9EURY</name>
<evidence type="ECO:0000313" key="3">
    <source>
        <dbReference type="Proteomes" id="UP000070400"/>
    </source>
</evidence>
<gene>
    <name evidence="2" type="ORF">AKJ43_03845</name>
</gene>